<dbReference type="InterPro" id="IPR000210">
    <property type="entry name" value="BTB/POZ_dom"/>
</dbReference>
<dbReference type="PANTHER" id="PTHR24410:SF23">
    <property type="entry name" value="BTB DOMAIN-CONTAINING PROTEIN-RELATED"/>
    <property type="match status" value="1"/>
</dbReference>
<evidence type="ECO:0000259" key="2">
    <source>
        <dbReference type="PROSITE" id="PS50097"/>
    </source>
</evidence>
<dbReference type="Gene3D" id="3.30.710.10">
    <property type="entry name" value="Potassium Channel Kv1.1, Chain A"/>
    <property type="match status" value="1"/>
</dbReference>
<dbReference type="InterPro" id="IPR007199">
    <property type="entry name" value="Rep_factor-A_N"/>
</dbReference>
<feature type="domain" description="BTB" evidence="2">
    <location>
        <begin position="221"/>
        <end position="278"/>
    </location>
</feature>
<evidence type="ECO:0000256" key="1">
    <source>
        <dbReference type="SAM" id="MobiDB-lite"/>
    </source>
</evidence>
<keyword evidence="4" id="KW-1185">Reference proteome</keyword>
<feature type="compositionally biased region" description="Basic and acidic residues" evidence="1">
    <location>
        <begin position="202"/>
        <end position="215"/>
    </location>
</feature>
<dbReference type="Proteomes" id="UP001530293">
    <property type="component" value="Unassembled WGS sequence"/>
</dbReference>
<dbReference type="InterPro" id="IPR051481">
    <property type="entry name" value="BTB-POZ/Galectin-3-binding"/>
</dbReference>
<gene>
    <name evidence="3" type="ORF">ACHAWU_009913</name>
</gene>
<evidence type="ECO:0000313" key="3">
    <source>
        <dbReference type="EMBL" id="KAL3756519.1"/>
    </source>
</evidence>
<name>A0ABD3LXR5_9STRA</name>
<feature type="region of interest" description="Disordered" evidence="1">
    <location>
        <begin position="196"/>
        <end position="215"/>
    </location>
</feature>
<accession>A0ABD3LXR5</accession>
<dbReference type="CDD" id="cd18186">
    <property type="entry name" value="BTB_POZ_ZBTB_KLHL-like"/>
    <property type="match status" value="1"/>
</dbReference>
<dbReference type="InterPro" id="IPR011333">
    <property type="entry name" value="SKP1/BTB/POZ_sf"/>
</dbReference>
<comment type="caution">
    <text evidence="3">The sequence shown here is derived from an EMBL/GenBank/DDBJ whole genome shotgun (WGS) entry which is preliminary data.</text>
</comment>
<evidence type="ECO:0000313" key="4">
    <source>
        <dbReference type="Proteomes" id="UP001530293"/>
    </source>
</evidence>
<organism evidence="3 4">
    <name type="scientific">Discostella pseudostelligera</name>
    <dbReference type="NCBI Taxonomy" id="259834"/>
    <lineage>
        <taxon>Eukaryota</taxon>
        <taxon>Sar</taxon>
        <taxon>Stramenopiles</taxon>
        <taxon>Ochrophyta</taxon>
        <taxon>Bacillariophyta</taxon>
        <taxon>Coscinodiscophyceae</taxon>
        <taxon>Thalassiosirophycidae</taxon>
        <taxon>Stephanodiscales</taxon>
        <taxon>Stephanodiscaceae</taxon>
        <taxon>Discostella</taxon>
    </lineage>
</organism>
<dbReference type="SUPFAM" id="SSF54695">
    <property type="entry name" value="POZ domain"/>
    <property type="match status" value="1"/>
</dbReference>
<dbReference type="SMART" id="SM00225">
    <property type="entry name" value="BTB"/>
    <property type="match status" value="1"/>
</dbReference>
<dbReference type="SUPFAM" id="SSF50249">
    <property type="entry name" value="Nucleic acid-binding proteins"/>
    <property type="match status" value="1"/>
</dbReference>
<proteinExistence type="predicted"/>
<dbReference type="EMBL" id="JALLBG020000303">
    <property type="protein sequence ID" value="KAL3756519.1"/>
    <property type="molecule type" value="Genomic_DNA"/>
</dbReference>
<dbReference type="AlphaFoldDB" id="A0ABD3LXR5"/>
<dbReference type="Gene3D" id="2.40.50.140">
    <property type="entry name" value="Nucleic acid-binding proteins"/>
    <property type="match status" value="1"/>
</dbReference>
<dbReference type="InterPro" id="IPR012340">
    <property type="entry name" value="NA-bd_OB-fold"/>
</dbReference>
<dbReference type="PANTHER" id="PTHR24410">
    <property type="entry name" value="HL07962P-RELATED"/>
    <property type="match status" value="1"/>
</dbReference>
<dbReference type="Pfam" id="PF04057">
    <property type="entry name" value="Rep-A_N"/>
    <property type="match status" value="1"/>
</dbReference>
<protein>
    <recommendedName>
        <fullName evidence="2">BTB domain-containing protein</fullName>
    </recommendedName>
</protein>
<dbReference type="Pfam" id="PF00651">
    <property type="entry name" value="BTB"/>
    <property type="match status" value="1"/>
</dbReference>
<sequence length="536" mass="60210">MNNSSMERHNHLAGGGFPDLTKGGILKLIESEGHFSFTGRNDVKQPTLQIINIRRVPANALTDVYWAVLSDGEHSVEVVISTHLTHLVQSGQLEEHTVIRVKTYQYNITEDNIHIISISEIDILEDNPEEVIGDPISVLESMHNKSFKDGDHYFNVDDDDWDDASEQEEPLTWSLNEPSNFCDWTIEVTRINNSPLSSRCAGGRERKSQQKGKEKSRVQYYHVHKAILSVGARRSEYFATLFKQSHLAEFTTNSSQIVLEESAADAFPAILDYIYSDKNVKFDTNNATAIRHLAHYFGIRALWKLASVFIKGDFSLDTAATYLAEAILYHDEKLEMASIDILAERIEEINRRTLTKLLPHSFERIVSSPKLKCRSKKLSDIVLKYCQAQGGAVDMALLMKVTRCDLMPSVSRKSALPLLKVAVAEEEKAGVNLSATNNVLRSRCIEACVEEWKETLAKPLLALESRDKNVSRILGANSIEHRDLPLAIQVELLEKALCAAKVELDDVKAELLYREDQLEGLLKDCKTTTVLPFSGA</sequence>
<dbReference type="PROSITE" id="PS50097">
    <property type="entry name" value="BTB"/>
    <property type="match status" value="1"/>
</dbReference>
<reference evidence="3 4" key="1">
    <citation type="submission" date="2024-10" db="EMBL/GenBank/DDBJ databases">
        <title>Updated reference genomes for cyclostephanoid diatoms.</title>
        <authorList>
            <person name="Roberts W.R."/>
            <person name="Alverson A.J."/>
        </authorList>
    </citation>
    <scope>NUCLEOTIDE SEQUENCE [LARGE SCALE GENOMIC DNA]</scope>
    <source>
        <strain evidence="3 4">AJA232-27</strain>
    </source>
</reference>